<comment type="function">
    <text evidence="4">This protein is one of the early assembly proteins of the 50S ribosomal subunit, although it is not seen to bind rRNA by itself. It is important during the early stages of 50S assembly.</text>
</comment>
<dbReference type="Pfam" id="PF00572">
    <property type="entry name" value="Ribosomal_L13"/>
    <property type="match status" value="1"/>
</dbReference>
<comment type="subunit">
    <text evidence="4">Part of the 50S ribosomal subunit.</text>
</comment>
<dbReference type="Proteomes" id="UP000576225">
    <property type="component" value="Unassembled WGS sequence"/>
</dbReference>
<dbReference type="InterPro" id="IPR036899">
    <property type="entry name" value="Ribosomal_uL13_sf"/>
</dbReference>
<dbReference type="PANTHER" id="PTHR11545:SF2">
    <property type="entry name" value="LARGE RIBOSOMAL SUBUNIT PROTEIN UL13M"/>
    <property type="match status" value="1"/>
</dbReference>
<dbReference type="InterPro" id="IPR005823">
    <property type="entry name" value="Ribosomal_uL13_bac-type"/>
</dbReference>
<evidence type="ECO:0000313" key="8">
    <source>
        <dbReference type="Proteomes" id="UP000576225"/>
    </source>
</evidence>
<reference evidence="6 7" key="1">
    <citation type="submission" date="2018-04" db="EMBL/GenBank/DDBJ databases">
        <title>Genomic Encyclopedia of Type Strains, Phase IV (KMG-IV): sequencing the most valuable type-strain genomes for metagenomic binning, comparative biology and taxonomic classification.</title>
        <authorList>
            <person name="Goeker M."/>
        </authorList>
    </citation>
    <scope>NUCLEOTIDE SEQUENCE [LARGE SCALE GENOMIC DNA]</scope>
    <source>
        <strain evidence="6 7">DSM 14823</strain>
    </source>
</reference>
<comment type="similarity">
    <text evidence="1 4">Belongs to the universal ribosomal protein uL13 family.</text>
</comment>
<keyword evidence="2 4" id="KW-0689">Ribosomal protein</keyword>
<dbReference type="PIRSF" id="PIRSF002181">
    <property type="entry name" value="Ribosomal_L13"/>
    <property type="match status" value="1"/>
</dbReference>
<keyword evidence="3 4" id="KW-0687">Ribonucleoprotein</keyword>
<evidence type="ECO:0000256" key="2">
    <source>
        <dbReference type="ARBA" id="ARBA00022980"/>
    </source>
</evidence>
<dbReference type="GO" id="GO:0022625">
    <property type="term" value="C:cytosolic large ribosomal subunit"/>
    <property type="evidence" value="ECO:0007669"/>
    <property type="project" value="TreeGrafter"/>
</dbReference>
<dbReference type="GO" id="GO:0006412">
    <property type="term" value="P:translation"/>
    <property type="evidence" value="ECO:0007669"/>
    <property type="project" value="UniProtKB-UniRule"/>
</dbReference>
<dbReference type="AlphaFoldDB" id="A0A2U1AIA4"/>
<dbReference type="SUPFAM" id="SSF52161">
    <property type="entry name" value="Ribosomal protein L13"/>
    <property type="match status" value="1"/>
</dbReference>
<dbReference type="PANTHER" id="PTHR11545">
    <property type="entry name" value="RIBOSOMAL PROTEIN L13"/>
    <property type="match status" value="1"/>
</dbReference>
<accession>A0A2U1AIA4</accession>
<evidence type="ECO:0000313" key="6">
    <source>
        <dbReference type="EMBL" id="PVY36113.1"/>
    </source>
</evidence>
<comment type="caution">
    <text evidence="6">The sequence shown here is derived from an EMBL/GenBank/DDBJ whole genome shotgun (WGS) entry which is preliminary data.</text>
</comment>
<dbReference type="Gene3D" id="3.90.1180.10">
    <property type="entry name" value="Ribosomal protein L13"/>
    <property type="match status" value="1"/>
</dbReference>
<gene>
    <name evidence="4 5" type="primary">rplM</name>
    <name evidence="6" type="ORF">C8D82_13628</name>
    <name evidence="5" type="ORF">HF882_02015</name>
</gene>
<organism evidence="6 7">
    <name type="scientific">Victivallis vadensis</name>
    <dbReference type="NCBI Taxonomy" id="172901"/>
    <lineage>
        <taxon>Bacteria</taxon>
        <taxon>Pseudomonadati</taxon>
        <taxon>Lentisphaerota</taxon>
        <taxon>Lentisphaeria</taxon>
        <taxon>Victivallales</taxon>
        <taxon>Victivallaceae</taxon>
        <taxon>Victivallis</taxon>
    </lineage>
</organism>
<protein>
    <recommendedName>
        <fullName evidence="4">Large ribosomal subunit protein uL13</fullName>
    </recommendedName>
</protein>
<keyword evidence="7" id="KW-1185">Reference proteome</keyword>
<dbReference type="Proteomes" id="UP000245959">
    <property type="component" value="Unassembled WGS sequence"/>
</dbReference>
<reference evidence="5 8" key="2">
    <citation type="submission" date="2020-04" db="EMBL/GenBank/DDBJ databases">
        <authorList>
            <person name="Hitch T.C.A."/>
            <person name="Wylensek D."/>
            <person name="Clavel T."/>
        </authorList>
    </citation>
    <scope>NUCLEOTIDE SEQUENCE [LARGE SCALE GENOMIC DNA]</scope>
    <source>
        <strain evidence="5 8">COR2-253-APC-1A</strain>
    </source>
</reference>
<dbReference type="EMBL" id="QEKH01000036">
    <property type="protein sequence ID" value="PVY36113.1"/>
    <property type="molecule type" value="Genomic_DNA"/>
</dbReference>
<evidence type="ECO:0000313" key="7">
    <source>
        <dbReference type="Proteomes" id="UP000245959"/>
    </source>
</evidence>
<dbReference type="GO" id="GO:0003735">
    <property type="term" value="F:structural constituent of ribosome"/>
    <property type="evidence" value="ECO:0007669"/>
    <property type="project" value="InterPro"/>
</dbReference>
<evidence type="ECO:0000256" key="1">
    <source>
        <dbReference type="ARBA" id="ARBA00006227"/>
    </source>
</evidence>
<sequence length="143" mass="16070">MKTYLAKTGEIQREYLLFDASEAPVGRLAVRIANALRGKDKPTYTPHVDTGAFVIVINAEKSVFTGRKGEEKVYVDYTGYRSGRKERTAKELRSSNPERFIKDAVWGMMPHGRLGRAQFSKLKVYAGAEHPHTAQQPTKVTVE</sequence>
<dbReference type="GeneID" id="78296826"/>
<dbReference type="NCBIfam" id="TIGR01066">
    <property type="entry name" value="rplM_bact"/>
    <property type="match status" value="1"/>
</dbReference>
<evidence type="ECO:0000256" key="3">
    <source>
        <dbReference type="ARBA" id="ARBA00023274"/>
    </source>
</evidence>
<name>A0A2U1AIA4_9BACT</name>
<dbReference type="HAMAP" id="MF_01366">
    <property type="entry name" value="Ribosomal_uL13"/>
    <property type="match status" value="1"/>
</dbReference>
<dbReference type="GO" id="GO:0017148">
    <property type="term" value="P:negative regulation of translation"/>
    <property type="evidence" value="ECO:0007669"/>
    <property type="project" value="TreeGrafter"/>
</dbReference>
<evidence type="ECO:0000313" key="5">
    <source>
        <dbReference type="EMBL" id="NMD85352.1"/>
    </source>
</evidence>
<dbReference type="RefSeq" id="WP_116885556.1">
    <property type="nucleotide sequence ID" value="NZ_CAJKCJ010000019.1"/>
</dbReference>
<dbReference type="GO" id="GO:0003729">
    <property type="term" value="F:mRNA binding"/>
    <property type="evidence" value="ECO:0007669"/>
    <property type="project" value="TreeGrafter"/>
</dbReference>
<dbReference type="InterPro" id="IPR005822">
    <property type="entry name" value="Ribosomal_uL13"/>
</dbReference>
<dbReference type="EMBL" id="JABAEW010000002">
    <property type="protein sequence ID" value="NMD85352.1"/>
    <property type="molecule type" value="Genomic_DNA"/>
</dbReference>
<dbReference type="CDD" id="cd00392">
    <property type="entry name" value="Ribosomal_L13"/>
    <property type="match status" value="1"/>
</dbReference>
<proteinExistence type="inferred from homology"/>
<evidence type="ECO:0000256" key="4">
    <source>
        <dbReference type="HAMAP-Rule" id="MF_01366"/>
    </source>
</evidence>